<keyword evidence="1" id="KW-0596">Phosphopantetheine</keyword>
<dbReference type="RefSeq" id="XP_025556856.1">
    <property type="nucleotide sequence ID" value="XM_025697992.1"/>
</dbReference>
<dbReference type="InterPro" id="IPR051414">
    <property type="entry name" value="Adenylate-forming_Reductase"/>
</dbReference>
<feature type="compositionally biased region" description="Polar residues" evidence="3">
    <location>
        <begin position="377"/>
        <end position="388"/>
    </location>
</feature>
<name>A0A395IBX1_ASPHC</name>
<dbReference type="Proteomes" id="UP000248961">
    <property type="component" value="Unassembled WGS sequence"/>
</dbReference>
<feature type="region of interest" description="Disordered" evidence="3">
    <location>
        <begin position="370"/>
        <end position="392"/>
    </location>
</feature>
<keyword evidence="6" id="KW-1185">Reference proteome</keyword>
<accession>A0A395IBX1</accession>
<dbReference type="STRING" id="1450537.A0A395IBX1"/>
<dbReference type="InterPro" id="IPR013120">
    <property type="entry name" value="FAR_NAD-bd"/>
</dbReference>
<dbReference type="InterPro" id="IPR036291">
    <property type="entry name" value="NAD(P)-bd_dom_sf"/>
</dbReference>
<evidence type="ECO:0000256" key="3">
    <source>
        <dbReference type="SAM" id="MobiDB-lite"/>
    </source>
</evidence>
<dbReference type="GeneID" id="37202281"/>
<evidence type="ECO:0000256" key="1">
    <source>
        <dbReference type="ARBA" id="ARBA00022450"/>
    </source>
</evidence>
<protein>
    <submittedName>
        <fullName evidence="5">NAD(P)-binding protein</fullName>
    </submittedName>
</protein>
<sequence length="705" mass="77826">MVLLHELWARRPHHMHVIVLLDNLQQILLDPRLALAQGSLKPQTAEILSEKIQLINDTGNTECGSFVQFQADSQHWDCYLFSDELNGIEWRRTGPDDDAHEFEMVLTRTSDAAADFQAVFRTLPGLQQFETKDLFARHPVVAEGRFEDAVGSHPNVNGALVFGSGFPTPGLLVELADSVDKTREGIREDVPNILEDTYGKCPDFARILADKIIIAESAKPFVRTTKGTAQRKKSIQAYQKEISALYEASANGVDNDQQEASYDLSSDETFVDSLVAFVARLTDTERLDPDTDFFDAGMSSQQVEILATSVRRAVQNQPDCDFDEGRLKPHAGYSASSASKLASYVFRDKDDDRKDRLEVMSALLYTTLLPASESETENPPRTSHPQNENPREHILLSGSTGFIGSHLLHHLRQRPEIQKITCLDRRAVPQESQSKPTPPDAGAGAEVNHVKGNLSTPNNTLGLDPETYSELSTSTTTILHTQWPVDFHQPLAFFEAQLQDLGALAHFTQTATHHPIIIFLSSIATVENRTQETQTRKTVPETHLTPLHYAYGESKLLASILLHRAGERASICRLGQVAGPVGGGCTVRRNATWFSSLLASAQSMHLLPDSLGTQDTLDWIPVEILAELLGDLIVADDDNYHDEGIGPERGQTRYFHIVNPDTSAKWSGENGLAKSVLAILWVGCRMRISQFVELDTRAGGRGGGG</sequence>
<dbReference type="PANTHER" id="PTHR43439:SF2">
    <property type="entry name" value="ENZYME, PUTATIVE (JCVI)-RELATED"/>
    <property type="match status" value="1"/>
</dbReference>
<organism evidence="5 6">
    <name type="scientific">Aspergillus homomorphus (strain CBS 101889)</name>
    <dbReference type="NCBI Taxonomy" id="1450537"/>
    <lineage>
        <taxon>Eukaryota</taxon>
        <taxon>Fungi</taxon>
        <taxon>Dikarya</taxon>
        <taxon>Ascomycota</taxon>
        <taxon>Pezizomycotina</taxon>
        <taxon>Eurotiomycetes</taxon>
        <taxon>Eurotiomycetidae</taxon>
        <taxon>Eurotiales</taxon>
        <taxon>Aspergillaceae</taxon>
        <taxon>Aspergillus</taxon>
        <taxon>Aspergillus subgen. Circumdati</taxon>
    </lineage>
</organism>
<evidence type="ECO:0000313" key="5">
    <source>
        <dbReference type="EMBL" id="RAL17702.1"/>
    </source>
</evidence>
<dbReference type="PANTHER" id="PTHR43439">
    <property type="entry name" value="PHENYLACETATE-COENZYME A LIGASE"/>
    <property type="match status" value="1"/>
</dbReference>
<dbReference type="Pfam" id="PF07993">
    <property type="entry name" value="NAD_binding_4"/>
    <property type="match status" value="1"/>
</dbReference>
<dbReference type="AlphaFoldDB" id="A0A395IBX1"/>
<evidence type="ECO:0000313" key="6">
    <source>
        <dbReference type="Proteomes" id="UP000248961"/>
    </source>
</evidence>
<dbReference type="SUPFAM" id="SSF51735">
    <property type="entry name" value="NAD(P)-binding Rossmann-fold domains"/>
    <property type="match status" value="1"/>
</dbReference>
<dbReference type="EMBL" id="KZ824267">
    <property type="protein sequence ID" value="RAL17702.1"/>
    <property type="molecule type" value="Genomic_DNA"/>
</dbReference>
<reference evidence="5 6" key="1">
    <citation type="submission" date="2018-02" db="EMBL/GenBank/DDBJ databases">
        <title>The genomes of Aspergillus section Nigri reveals drivers in fungal speciation.</title>
        <authorList>
            <consortium name="DOE Joint Genome Institute"/>
            <person name="Vesth T.C."/>
            <person name="Nybo J."/>
            <person name="Theobald S."/>
            <person name="Brandl J."/>
            <person name="Frisvad J.C."/>
            <person name="Nielsen K.F."/>
            <person name="Lyhne E.K."/>
            <person name="Kogle M.E."/>
            <person name="Kuo A."/>
            <person name="Riley R."/>
            <person name="Clum A."/>
            <person name="Nolan M."/>
            <person name="Lipzen A."/>
            <person name="Salamov A."/>
            <person name="Henrissat B."/>
            <person name="Wiebenga A."/>
            <person name="De vries R.P."/>
            <person name="Grigoriev I.V."/>
            <person name="Mortensen U.H."/>
            <person name="Andersen M.R."/>
            <person name="Baker S.E."/>
        </authorList>
    </citation>
    <scope>NUCLEOTIDE SEQUENCE [LARGE SCALE GENOMIC DNA]</scope>
    <source>
        <strain evidence="5 6">CBS 101889</strain>
    </source>
</reference>
<dbReference type="Pfam" id="PF23562">
    <property type="entry name" value="AMP-binding_C_3"/>
    <property type="match status" value="1"/>
</dbReference>
<dbReference type="Gene3D" id="3.40.50.720">
    <property type="entry name" value="NAD(P)-binding Rossmann-like Domain"/>
    <property type="match status" value="1"/>
</dbReference>
<proteinExistence type="predicted"/>
<evidence type="ECO:0000256" key="2">
    <source>
        <dbReference type="ARBA" id="ARBA00022553"/>
    </source>
</evidence>
<gene>
    <name evidence="5" type="ORF">BO97DRAFT_439538</name>
</gene>
<evidence type="ECO:0000259" key="4">
    <source>
        <dbReference type="Pfam" id="PF07993"/>
    </source>
</evidence>
<feature type="domain" description="Thioester reductase (TE)" evidence="4">
    <location>
        <begin position="396"/>
        <end position="627"/>
    </location>
</feature>
<keyword evidence="2" id="KW-0597">Phosphoprotein</keyword>
<dbReference type="OrthoDB" id="429813at2759"/>
<dbReference type="VEuPathDB" id="FungiDB:BO97DRAFT_439538"/>